<proteinExistence type="predicted"/>
<organism evidence="1 2">
    <name type="scientific">Kribbella speibonae</name>
    <dbReference type="NCBI Taxonomy" id="1572660"/>
    <lineage>
        <taxon>Bacteria</taxon>
        <taxon>Bacillati</taxon>
        <taxon>Actinomycetota</taxon>
        <taxon>Actinomycetes</taxon>
        <taxon>Propionibacteriales</taxon>
        <taxon>Kribbellaceae</taxon>
        <taxon>Kribbella</taxon>
    </lineage>
</organism>
<comment type="caution">
    <text evidence="1">The sequence shown here is derived from an EMBL/GenBank/DDBJ whole genome shotgun (WGS) entry which is preliminary data.</text>
</comment>
<name>A0ABY2ABW9_9ACTN</name>
<evidence type="ECO:0008006" key="3">
    <source>
        <dbReference type="Google" id="ProtNLM"/>
    </source>
</evidence>
<protein>
    <recommendedName>
        <fullName evidence="3">Recombinase XerD</fullName>
    </recommendedName>
</protein>
<dbReference type="EMBL" id="SJJY01000002">
    <property type="protein sequence ID" value="TCC25796.1"/>
    <property type="molecule type" value="Genomic_DNA"/>
</dbReference>
<reference evidence="1 2" key="1">
    <citation type="submission" date="2019-02" db="EMBL/GenBank/DDBJ databases">
        <title>Kribbella capetownensis sp. nov. and Kribbella speibonae sp. nov., isolated from soil.</title>
        <authorList>
            <person name="Curtis S.M."/>
            <person name="Norton I."/>
            <person name="Everest G.J."/>
            <person name="Meyers P.R."/>
        </authorList>
    </citation>
    <scope>NUCLEOTIDE SEQUENCE [LARGE SCALE GENOMIC DNA]</scope>
    <source>
        <strain evidence="1 2">SK5</strain>
    </source>
</reference>
<dbReference type="Proteomes" id="UP000292385">
    <property type="component" value="Unassembled WGS sequence"/>
</dbReference>
<accession>A0ABY2ABW9</accession>
<evidence type="ECO:0000313" key="1">
    <source>
        <dbReference type="EMBL" id="TCC25796.1"/>
    </source>
</evidence>
<sequence length="432" mass="48663">MVCAACAGAESVFACRECGREDHPYGINRCARCFLRERLTDLLTDPGTGQIHTRLQPVFDELVNSERPQTGIWWLRKKPGTGPQLLGQMARGELDISHDTFRALPCDRAHNYLRELLASLGVLPAYEPRIERIPPWLDQKLAPLPADQADLVRRFAHWHVLRHLRNAARQQQLTKTMTDSARDRISTAIRFLAYLHAHGATAATATQEQLERYQTTHAVSLASEYTFIAWLRRSRINTRLHIPYVPNGAPAVTISDEQRWQHVERLLHDHTLRSYTRLGGLFTLLFAQPLSRIVAMRTSQVTITDNHADNEADSNVDVTFNTVPVQMPTVVDEIIRDHLQHRGQSLYASRGTGWLFPGGKPGRHLQTENIRAQLVAIGIKPHESRKAALFQLAGQMPAPVLAELLGITDTNAANWAKLAARDWTGYIADRAH</sequence>
<evidence type="ECO:0000313" key="2">
    <source>
        <dbReference type="Proteomes" id="UP000292385"/>
    </source>
</evidence>
<gene>
    <name evidence="1" type="ORF">E0H58_14695</name>
</gene>
<keyword evidence="2" id="KW-1185">Reference proteome</keyword>